<dbReference type="SUPFAM" id="SSF51905">
    <property type="entry name" value="FAD/NAD(P)-binding domain"/>
    <property type="match status" value="1"/>
</dbReference>
<dbReference type="PANTHER" id="PTHR40254:SF1">
    <property type="entry name" value="BLR0577 PROTEIN"/>
    <property type="match status" value="1"/>
</dbReference>
<dbReference type="RefSeq" id="WP_072378603.1">
    <property type="nucleotide sequence ID" value="NZ_FNXB01000028.1"/>
</dbReference>
<reference evidence="4" key="1">
    <citation type="submission" date="2016-10" db="EMBL/GenBank/DDBJ databases">
        <authorList>
            <person name="Wibberg D."/>
        </authorList>
    </citation>
    <scope>NUCLEOTIDE SEQUENCE [LARGE SCALE GENOMIC DNA]</scope>
</reference>
<name>A0A1H8MZ34_9HYPH</name>
<evidence type="ECO:0000313" key="2">
    <source>
        <dbReference type="EMBL" id="SEI09639.1"/>
    </source>
</evidence>
<dbReference type="Pfam" id="PF13454">
    <property type="entry name" value="NAD_binding_9"/>
    <property type="match status" value="1"/>
</dbReference>
<reference evidence="3 5" key="3">
    <citation type="submission" date="2016-10" db="EMBL/GenBank/DDBJ databases">
        <authorList>
            <person name="Varghese N."/>
            <person name="Submissions S."/>
        </authorList>
    </citation>
    <scope>NUCLEOTIDE SEQUENCE [LARGE SCALE GENOMIC DNA]</scope>
    <source>
        <strain evidence="3 5">CGMCC 1.7071</strain>
    </source>
</reference>
<organism evidence="2 4">
    <name type="scientific">Rhizobium tibeticum</name>
    <dbReference type="NCBI Taxonomy" id="501024"/>
    <lineage>
        <taxon>Bacteria</taxon>
        <taxon>Pseudomonadati</taxon>
        <taxon>Pseudomonadota</taxon>
        <taxon>Alphaproteobacteria</taxon>
        <taxon>Hyphomicrobiales</taxon>
        <taxon>Rhizobiaceae</taxon>
        <taxon>Rhizobium/Agrobacterium group</taxon>
        <taxon>Rhizobium</taxon>
    </lineage>
</organism>
<dbReference type="EMBL" id="FOCV01000013">
    <property type="protein sequence ID" value="SEO22523.1"/>
    <property type="molecule type" value="Genomic_DNA"/>
</dbReference>
<proteinExistence type="predicted"/>
<dbReference type="Proteomes" id="UP000198939">
    <property type="component" value="Unassembled WGS sequence"/>
</dbReference>
<feature type="domain" description="FAD-dependent urate hydroxylase HpyO/Asp monooxygenase CreE-like FAD/NAD(P)-binding" evidence="1">
    <location>
        <begin position="14"/>
        <end position="167"/>
    </location>
</feature>
<keyword evidence="5" id="KW-1185">Reference proteome</keyword>
<evidence type="ECO:0000313" key="4">
    <source>
        <dbReference type="Proteomes" id="UP000183063"/>
    </source>
</evidence>
<dbReference type="InterPro" id="IPR052189">
    <property type="entry name" value="L-asp_N-monooxygenase_NS-form"/>
</dbReference>
<dbReference type="InterPro" id="IPR036188">
    <property type="entry name" value="FAD/NAD-bd_sf"/>
</dbReference>
<evidence type="ECO:0000259" key="1">
    <source>
        <dbReference type="Pfam" id="PF13454"/>
    </source>
</evidence>
<dbReference type="STRING" id="501024.RTCCBAU85039_4456"/>
<reference evidence="2" key="2">
    <citation type="submission" date="2016-10" db="EMBL/GenBank/DDBJ databases">
        <authorList>
            <person name="de Groot N.N."/>
        </authorList>
    </citation>
    <scope>NUCLEOTIDE SEQUENCE [LARGE SCALE GENOMIC DNA]</scope>
    <source>
        <strain evidence="2">CCBAU85039</strain>
    </source>
</reference>
<accession>A0A1H8MZ34</accession>
<dbReference type="InterPro" id="IPR038732">
    <property type="entry name" value="HpyO/CreE_NAD-binding"/>
</dbReference>
<dbReference type="AlphaFoldDB" id="A0A1H8MZ34"/>
<evidence type="ECO:0000313" key="3">
    <source>
        <dbReference type="EMBL" id="SEO22523.1"/>
    </source>
</evidence>
<dbReference type="PANTHER" id="PTHR40254">
    <property type="entry name" value="BLR0577 PROTEIN"/>
    <property type="match status" value="1"/>
</dbReference>
<dbReference type="Proteomes" id="UP000183063">
    <property type="component" value="Unassembled WGS sequence"/>
</dbReference>
<dbReference type="OrthoDB" id="101972at2"/>
<protein>
    <submittedName>
        <fullName evidence="3">Uncharacterized NAD(P)/FAD-binding protein YdhS</fullName>
    </submittedName>
</protein>
<evidence type="ECO:0000313" key="5">
    <source>
        <dbReference type="Proteomes" id="UP000198939"/>
    </source>
</evidence>
<dbReference type="EMBL" id="FNXB01000028">
    <property type="protein sequence ID" value="SEI09639.1"/>
    <property type="molecule type" value="Genomic_DNA"/>
</dbReference>
<sequence length="472" mass="51260">MRIDDHIPHHSVTIVGGGFAGAVTALKLLERTEVPLAITVIERRAELGRGVAYSTPDPVHLVNGPAEIFSLYPDDPGHLSRWLVDNGAVNGWVPPVDVSSSSPPRYLYGTYVRDELARAVASARFGSTLRHVRSSASALVSTPHRIRITTADGTVVEADEAVLALGVFQPRLSEAEAALASHARFAASPWDADALDRLTGCEEILLIGSSLSMVDAVASMEARGNRGRYRVISRRGQFVDGRRTVPAARDFLAEGPLPVTARDLLSRVKAERRAIAAAGTDWQGLPLAIRPHILSLWQGASDRERLRFIRHLRAYWDVTAHRSAPESHKTIETVISEGRLAHRRARVLGFALEGDQIVARLGTGTGIETARFDGVIDCRGHQLHDWRQIADPFVKSLLASGEVRPHSTGYGIDATPEGDLVNEEGRVHRNLSAIGHPLRGVAWESSSITEQRTQAIALAARILAKLTPARVA</sequence>
<gene>
    <name evidence="2" type="ORF">RTCCBAU85039_4456</name>
    <name evidence="3" type="ORF">SAMN05216228_1013138</name>
</gene>
<dbReference type="Gene3D" id="3.50.50.60">
    <property type="entry name" value="FAD/NAD(P)-binding domain"/>
    <property type="match status" value="1"/>
</dbReference>